<proteinExistence type="predicted"/>
<reference evidence="1" key="1">
    <citation type="submission" date="2014-11" db="EMBL/GenBank/DDBJ databases">
        <authorList>
            <person name="Amaro Gonzalez C."/>
        </authorList>
    </citation>
    <scope>NUCLEOTIDE SEQUENCE</scope>
</reference>
<organism evidence="1">
    <name type="scientific">Anguilla anguilla</name>
    <name type="common">European freshwater eel</name>
    <name type="synonym">Muraena anguilla</name>
    <dbReference type="NCBI Taxonomy" id="7936"/>
    <lineage>
        <taxon>Eukaryota</taxon>
        <taxon>Metazoa</taxon>
        <taxon>Chordata</taxon>
        <taxon>Craniata</taxon>
        <taxon>Vertebrata</taxon>
        <taxon>Euteleostomi</taxon>
        <taxon>Actinopterygii</taxon>
        <taxon>Neopterygii</taxon>
        <taxon>Teleostei</taxon>
        <taxon>Anguilliformes</taxon>
        <taxon>Anguillidae</taxon>
        <taxon>Anguilla</taxon>
    </lineage>
</organism>
<sequence length="39" mass="4341">MKHTLSPSAACSSHLWSLCITNQFYLNASIVMGFPSLRK</sequence>
<dbReference type="EMBL" id="GBXM01105152">
    <property type="protein sequence ID" value="JAH03425.1"/>
    <property type="molecule type" value="Transcribed_RNA"/>
</dbReference>
<protein>
    <submittedName>
        <fullName evidence="1">Uncharacterized protein</fullName>
    </submittedName>
</protein>
<accession>A0A0E9PH83</accession>
<dbReference type="AlphaFoldDB" id="A0A0E9PH83"/>
<name>A0A0E9PH83_ANGAN</name>
<evidence type="ECO:0000313" key="1">
    <source>
        <dbReference type="EMBL" id="JAH03425.1"/>
    </source>
</evidence>
<reference evidence="1" key="2">
    <citation type="journal article" date="2015" name="Fish Shellfish Immunol.">
        <title>Early steps in the European eel (Anguilla anguilla)-Vibrio vulnificus interaction in the gills: Role of the RtxA13 toxin.</title>
        <authorList>
            <person name="Callol A."/>
            <person name="Pajuelo D."/>
            <person name="Ebbesson L."/>
            <person name="Teles M."/>
            <person name="MacKenzie S."/>
            <person name="Amaro C."/>
        </authorList>
    </citation>
    <scope>NUCLEOTIDE SEQUENCE</scope>
</reference>